<dbReference type="EMBL" id="BAABCE010000004">
    <property type="protein sequence ID" value="GAA3540998.1"/>
    <property type="molecule type" value="Genomic_DNA"/>
</dbReference>
<evidence type="ECO:0000313" key="3">
    <source>
        <dbReference type="Proteomes" id="UP001500707"/>
    </source>
</evidence>
<accession>A0ABP6VY25</accession>
<evidence type="ECO:0000256" key="1">
    <source>
        <dbReference type="SAM" id="MobiDB-lite"/>
    </source>
</evidence>
<evidence type="ECO:0008006" key="4">
    <source>
        <dbReference type="Google" id="ProtNLM"/>
    </source>
</evidence>
<organism evidence="2 3">
    <name type="scientific">Streptomyces osmaniensis</name>
    <dbReference type="NCBI Taxonomy" id="593134"/>
    <lineage>
        <taxon>Bacteria</taxon>
        <taxon>Bacillati</taxon>
        <taxon>Actinomycetota</taxon>
        <taxon>Actinomycetes</taxon>
        <taxon>Kitasatosporales</taxon>
        <taxon>Streptomycetaceae</taxon>
        <taxon>Streptomyces</taxon>
    </lineage>
</organism>
<protein>
    <recommendedName>
        <fullName evidence="4">Transposase</fullName>
    </recommendedName>
</protein>
<feature type="region of interest" description="Disordered" evidence="1">
    <location>
        <begin position="136"/>
        <end position="166"/>
    </location>
</feature>
<gene>
    <name evidence="2" type="ORF">GCM10022295_23830</name>
</gene>
<comment type="caution">
    <text evidence="2">The sequence shown here is derived from an EMBL/GenBank/DDBJ whole genome shotgun (WGS) entry which is preliminary data.</text>
</comment>
<proteinExistence type="predicted"/>
<sequence>MSGVSRLRVGSNQWAGCSGLATLIGVKGGDMALVRKGARRIVVDGTAYRWRLRGRPTYAQGLTWSPCTFAVEHEDSPGTTLVVTTAQPHPGNWIGREAVPVLPSGVSAAIRLALRQGWAPTAPGSAFHLDSAGAVDRERTPCPSGTSAPPISACVPSSRGSASSDT</sequence>
<dbReference type="Proteomes" id="UP001500707">
    <property type="component" value="Unassembled WGS sequence"/>
</dbReference>
<evidence type="ECO:0000313" key="2">
    <source>
        <dbReference type="EMBL" id="GAA3540998.1"/>
    </source>
</evidence>
<name>A0ABP6VY25_9ACTN</name>
<keyword evidence="3" id="KW-1185">Reference proteome</keyword>
<reference evidence="3" key="1">
    <citation type="journal article" date="2019" name="Int. J. Syst. Evol. Microbiol.">
        <title>The Global Catalogue of Microorganisms (GCM) 10K type strain sequencing project: providing services to taxonomists for standard genome sequencing and annotation.</title>
        <authorList>
            <consortium name="The Broad Institute Genomics Platform"/>
            <consortium name="The Broad Institute Genome Sequencing Center for Infectious Disease"/>
            <person name="Wu L."/>
            <person name="Ma J."/>
        </authorList>
    </citation>
    <scope>NUCLEOTIDE SEQUENCE [LARGE SCALE GENOMIC DNA]</scope>
    <source>
        <strain evidence="3">JCM 17656</strain>
    </source>
</reference>